<accession>A0ABR3QXJ5</accession>
<dbReference type="Proteomes" id="UP001521222">
    <property type="component" value="Unassembled WGS sequence"/>
</dbReference>
<comment type="caution">
    <text evidence="3">The sequence shown here is derived from an EMBL/GenBank/DDBJ whole genome shotgun (WGS) entry which is preliminary data.</text>
</comment>
<proteinExistence type="predicted"/>
<keyword evidence="1" id="KW-0472">Membrane</keyword>
<name>A0ABR3QXJ5_9PLEO</name>
<sequence length="495" mass="55837">MVHLDDDVDIANQKPTLQYAESSVLEYQEPHSEGFHAPSKSLGPTSQTTTQRPFLSGWRVGVIASLVGATLVCVFNLAITVYVWTGPYQKAEGSIGTLFQGSCVRTRRLNVSIHLIVNILSTLLLGASNYCMQVLSAPNRDELVRAHGKRIWLHVGVPSLRNLRHIGRPRAVLWFVLCLSSMPLHLLFNSVVFTNLQANEYFVNPVTEDWLHGGTYDTSRFLNISASEISAIVTQINAKEKNATFVDGKLVNSNNTKATYSQLDAAECFDRYGNQYMSDAGNVYIVHEDPIVWRNLDIWWPKFHLNNSFTWLNDSGGTQSTTGAAVPFFSEPDFYLSNGWRCPSHTVQSCDVDNTHEVPDNRADWRPFEAPIKYCMVEEVQERCKLQFNLLIATIVVISNFIKAVCMALTLIVHGRRLPLVTLGDAIAHFLDNPDPETKGRCLFSRHLMEKQWTWELTRGAGKDELGVAPERFDPKRRAWQTAPSGYRWLATYIL</sequence>
<evidence type="ECO:0000259" key="2">
    <source>
        <dbReference type="Pfam" id="PF20163"/>
    </source>
</evidence>
<evidence type="ECO:0000256" key="1">
    <source>
        <dbReference type="SAM" id="Phobius"/>
    </source>
</evidence>
<evidence type="ECO:0000313" key="3">
    <source>
        <dbReference type="EMBL" id="KAL1596888.1"/>
    </source>
</evidence>
<dbReference type="EMBL" id="JAKIXB020000027">
    <property type="protein sequence ID" value="KAL1596888.1"/>
    <property type="molecule type" value="Genomic_DNA"/>
</dbReference>
<feature type="transmembrane region" description="Helical" evidence="1">
    <location>
        <begin position="171"/>
        <end position="188"/>
    </location>
</feature>
<keyword evidence="1" id="KW-0812">Transmembrane</keyword>
<feature type="transmembrane region" description="Helical" evidence="1">
    <location>
        <begin position="60"/>
        <end position="84"/>
    </location>
</feature>
<keyword evidence="4" id="KW-1185">Reference proteome</keyword>
<reference evidence="3 4" key="1">
    <citation type="submission" date="2024-02" db="EMBL/GenBank/DDBJ databases">
        <title>De novo assembly and annotation of 12 fungi associated with fruit tree decline syndrome in Ontario, Canada.</title>
        <authorList>
            <person name="Sulman M."/>
            <person name="Ellouze W."/>
            <person name="Ilyukhin E."/>
        </authorList>
    </citation>
    <scope>NUCLEOTIDE SEQUENCE [LARGE SCALE GENOMIC DNA]</scope>
    <source>
        <strain evidence="3 4">M97-236</strain>
    </source>
</reference>
<feature type="transmembrane region" description="Helical" evidence="1">
    <location>
        <begin position="390"/>
        <end position="413"/>
    </location>
</feature>
<gene>
    <name evidence="3" type="ORF">SLS59_007629</name>
</gene>
<organism evidence="3 4">
    <name type="scientific">Nothophoma quercina</name>
    <dbReference type="NCBI Taxonomy" id="749835"/>
    <lineage>
        <taxon>Eukaryota</taxon>
        <taxon>Fungi</taxon>
        <taxon>Dikarya</taxon>
        <taxon>Ascomycota</taxon>
        <taxon>Pezizomycotina</taxon>
        <taxon>Dothideomycetes</taxon>
        <taxon>Pleosporomycetidae</taxon>
        <taxon>Pleosporales</taxon>
        <taxon>Pleosporineae</taxon>
        <taxon>Didymellaceae</taxon>
        <taxon>Nothophoma</taxon>
    </lineage>
</organism>
<dbReference type="Pfam" id="PF20163">
    <property type="entry name" value="DUF6536"/>
    <property type="match status" value="1"/>
</dbReference>
<evidence type="ECO:0000313" key="4">
    <source>
        <dbReference type="Proteomes" id="UP001521222"/>
    </source>
</evidence>
<feature type="transmembrane region" description="Helical" evidence="1">
    <location>
        <begin position="111"/>
        <end position="132"/>
    </location>
</feature>
<dbReference type="PANTHER" id="PTHR35395">
    <property type="entry name" value="DUF6536 DOMAIN-CONTAINING PROTEIN"/>
    <property type="match status" value="1"/>
</dbReference>
<feature type="domain" description="DUF6536" evidence="2">
    <location>
        <begin position="58"/>
        <end position="211"/>
    </location>
</feature>
<dbReference type="PANTHER" id="PTHR35395:SF1">
    <property type="entry name" value="DUF6536 DOMAIN-CONTAINING PROTEIN"/>
    <property type="match status" value="1"/>
</dbReference>
<dbReference type="InterPro" id="IPR046623">
    <property type="entry name" value="DUF6536"/>
</dbReference>
<protein>
    <recommendedName>
        <fullName evidence="2">DUF6536 domain-containing protein</fullName>
    </recommendedName>
</protein>
<keyword evidence="1" id="KW-1133">Transmembrane helix</keyword>